<dbReference type="InterPro" id="IPR021648">
    <property type="entry name" value="GLUE_dom"/>
</dbReference>
<dbReference type="SUPFAM" id="SSF46785">
    <property type="entry name" value="Winged helix' DNA-binding domain"/>
    <property type="match status" value="2"/>
</dbReference>
<dbReference type="InterPro" id="IPR011993">
    <property type="entry name" value="PH-like_dom_sf"/>
</dbReference>
<evidence type="ECO:0000259" key="7">
    <source>
        <dbReference type="PROSITE" id="PS51495"/>
    </source>
</evidence>
<keyword evidence="4 6" id="KW-0653">Protein transport</keyword>
<dbReference type="InterPro" id="IPR037855">
    <property type="entry name" value="Vps36"/>
</dbReference>
<dbReference type="EMBL" id="CAWYQH010000001">
    <property type="protein sequence ID" value="CAK8672368.1"/>
    <property type="molecule type" value="Genomic_DNA"/>
</dbReference>
<evidence type="ECO:0000256" key="6">
    <source>
        <dbReference type="RuleBase" id="RU367095"/>
    </source>
</evidence>
<evidence type="ECO:0000256" key="2">
    <source>
        <dbReference type="ARBA" id="ARBA00017953"/>
    </source>
</evidence>
<evidence type="ECO:0000256" key="1">
    <source>
        <dbReference type="ARBA" id="ARBA00009697"/>
    </source>
</evidence>
<dbReference type="PROSITE" id="PS51495">
    <property type="entry name" value="GLUE"/>
    <property type="match status" value="1"/>
</dbReference>
<dbReference type="InterPro" id="IPR036390">
    <property type="entry name" value="WH_DNA-bd_sf"/>
</dbReference>
<feature type="domain" description="GLUE N-terminal" evidence="7">
    <location>
        <begin position="1"/>
        <end position="135"/>
    </location>
</feature>
<dbReference type="PANTHER" id="PTHR13128">
    <property type="entry name" value="VACUOLAR PROTEIN-SORTING-ASSOCIATED PROTEIN 36"/>
    <property type="match status" value="1"/>
</dbReference>
<evidence type="ECO:0000256" key="4">
    <source>
        <dbReference type="ARBA" id="ARBA00022927"/>
    </source>
</evidence>
<dbReference type="SUPFAM" id="SSF50729">
    <property type="entry name" value="PH domain-like"/>
    <property type="match status" value="1"/>
</dbReference>
<dbReference type="Pfam" id="PF04157">
    <property type="entry name" value="EAP30"/>
    <property type="match status" value="1"/>
</dbReference>
<evidence type="ECO:0000256" key="3">
    <source>
        <dbReference type="ARBA" id="ARBA00022448"/>
    </source>
</evidence>
<comment type="similarity">
    <text evidence="1 6">Belongs to the VPS36 family.</text>
</comment>
<dbReference type="Pfam" id="PF11605">
    <property type="entry name" value="Vps36_ESCRT-II"/>
    <property type="match status" value="1"/>
</dbReference>
<dbReference type="Gene3D" id="6.10.140.260">
    <property type="match status" value="1"/>
</dbReference>
<evidence type="ECO:0000313" key="8">
    <source>
        <dbReference type="EMBL" id="CAK8672368.1"/>
    </source>
</evidence>
<dbReference type="InterPro" id="IPR040608">
    <property type="entry name" value="Snf8/Vps36"/>
</dbReference>
<dbReference type="InterPro" id="IPR036388">
    <property type="entry name" value="WH-like_DNA-bd_sf"/>
</dbReference>
<dbReference type="PANTHER" id="PTHR13128:SF12">
    <property type="entry name" value="VACUOLAR PROTEIN-SORTING-ASSOCIATED PROTEIN 36"/>
    <property type="match status" value="1"/>
</dbReference>
<evidence type="ECO:0000313" key="9">
    <source>
        <dbReference type="Proteomes" id="UP001642483"/>
    </source>
</evidence>
<comment type="subcellular location">
    <subcellularLocation>
        <location evidence="6">Cytoplasm</location>
    </subcellularLocation>
    <subcellularLocation>
        <location evidence="6">Endosome</location>
    </subcellularLocation>
</comment>
<dbReference type="Gene3D" id="1.10.10.10">
    <property type="entry name" value="Winged helix-like DNA-binding domain superfamily/Winged helix DNA-binding domain"/>
    <property type="match status" value="2"/>
</dbReference>
<evidence type="ECO:0000256" key="5">
    <source>
        <dbReference type="ARBA" id="ARBA00030114"/>
    </source>
</evidence>
<comment type="caution">
    <text evidence="8">The sequence shown here is derived from an EMBL/GenBank/DDBJ whole genome shotgun (WGS) entry which is preliminary data.</text>
</comment>
<protein>
    <recommendedName>
        <fullName evidence="2 6">Vacuolar protein-sorting-associated protein 36</fullName>
    </recommendedName>
    <alternativeName>
        <fullName evidence="5 6">ESCRT-II complex subunit VPS36</fullName>
    </alternativeName>
</protein>
<organism evidence="8 9">
    <name type="scientific">Clavelina lepadiformis</name>
    <name type="common">Light-bulb sea squirt</name>
    <name type="synonym">Ascidia lepadiformis</name>
    <dbReference type="NCBI Taxonomy" id="159417"/>
    <lineage>
        <taxon>Eukaryota</taxon>
        <taxon>Metazoa</taxon>
        <taxon>Chordata</taxon>
        <taxon>Tunicata</taxon>
        <taxon>Ascidiacea</taxon>
        <taxon>Aplousobranchia</taxon>
        <taxon>Clavelinidae</taxon>
        <taxon>Clavelina</taxon>
    </lineage>
</organism>
<keyword evidence="6" id="KW-0967">Endosome</keyword>
<gene>
    <name evidence="8" type="ORF">CVLEPA_LOCUS1322</name>
</gene>
<comment type="function">
    <text evidence="6">Component of the ESCRT-II complex (endosomal sorting complex required for transport II), which is required for multivesicular body (MVB) formation and sorting of endosomal cargo proteins into MVBs.</text>
</comment>
<comment type="subunit">
    <text evidence="6">Component of the endosomal sorting complex required for transport II (ESCRT-II).</text>
</comment>
<keyword evidence="3 6" id="KW-0813">Transport</keyword>
<sequence length="385" mass="42539">MDRFVWVTGGIQFNEAIFYTKNAVRIYDGDDKTSYDDGTVKVTTHRIIWTDAKYQIALPMELVVYSEKHSGGFGKSPKVSVHLQAPPVNKVPGPVSRSQNSFIKFSFKDGGESEFHNQLQAAIQKQGWVQQSISSSSSSLKSAPMGTRTRAAGIVGIERKIEEKQKKTDQNISVAFQDLTKLMEKAKEMVALSSNIATKIKDKKGDITDDETVKFKSYLLSLGIPNPVTKETHGSGTHYHMQLAHEVCKSLDKAVGECGGMMLLSDAYCRINRARGMELLSPEDLLNACKMLDNLNLSLKLRTFATGVAVLQLQSHSDDLIIEQTTQLVEESTSLSAQELANLVNISVLLAKERLLLTESVGGVCRDDSDEGLRFFPNLFLTKVV</sequence>
<name>A0ABP0EY10_CLALP</name>
<reference evidence="8 9" key="1">
    <citation type="submission" date="2024-02" db="EMBL/GenBank/DDBJ databases">
        <authorList>
            <person name="Daric V."/>
            <person name="Darras S."/>
        </authorList>
    </citation>
    <scope>NUCLEOTIDE SEQUENCE [LARGE SCALE GENOMIC DNA]</scope>
</reference>
<accession>A0ABP0EY10</accession>
<dbReference type="Gene3D" id="2.30.29.30">
    <property type="entry name" value="Pleckstrin-homology domain (PH domain)/Phosphotyrosine-binding domain (PTB)"/>
    <property type="match status" value="1"/>
</dbReference>
<dbReference type="Proteomes" id="UP001642483">
    <property type="component" value="Unassembled WGS sequence"/>
</dbReference>
<proteinExistence type="inferred from homology"/>
<keyword evidence="6" id="KW-0963">Cytoplasm</keyword>
<keyword evidence="9" id="KW-1185">Reference proteome</keyword>